<dbReference type="AlphaFoldDB" id="A0A7W7GG38"/>
<protein>
    <submittedName>
        <fullName evidence="6">Putative ABC transport system ATP-binding protein</fullName>
    </submittedName>
</protein>
<accession>A0A7W7GG38</accession>
<dbReference type="CDD" id="cd03255">
    <property type="entry name" value="ABC_MJ0796_LolCDE_FtsE"/>
    <property type="match status" value="1"/>
</dbReference>
<dbReference type="GO" id="GO:0022857">
    <property type="term" value="F:transmembrane transporter activity"/>
    <property type="evidence" value="ECO:0007669"/>
    <property type="project" value="UniProtKB-ARBA"/>
</dbReference>
<dbReference type="FunFam" id="3.40.50.300:FF:000032">
    <property type="entry name" value="Export ABC transporter ATP-binding protein"/>
    <property type="match status" value="1"/>
</dbReference>
<dbReference type="GO" id="GO:0098796">
    <property type="term" value="C:membrane protein complex"/>
    <property type="evidence" value="ECO:0007669"/>
    <property type="project" value="UniProtKB-ARBA"/>
</dbReference>
<evidence type="ECO:0000256" key="2">
    <source>
        <dbReference type="ARBA" id="ARBA00022741"/>
    </source>
</evidence>
<feature type="domain" description="ABC transporter" evidence="5">
    <location>
        <begin position="18"/>
        <end position="256"/>
    </location>
</feature>
<dbReference type="SUPFAM" id="SSF52540">
    <property type="entry name" value="P-loop containing nucleoside triphosphate hydrolases"/>
    <property type="match status" value="1"/>
</dbReference>
<dbReference type="InterPro" id="IPR003439">
    <property type="entry name" value="ABC_transporter-like_ATP-bd"/>
</dbReference>
<organism evidence="6 7">
    <name type="scientific">Sphaerisporangium siamense</name>
    <dbReference type="NCBI Taxonomy" id="795645"/>
    <lineage>
        <taxon>Bacteria</taxon>
        <taxon>Bacillati</taxon>
        <taxon>Actinomycetota</taxon>
        <taxon>Actinomycetes</taxon>
        <taxon>Streptosporangiales</taxon>
        <taxon>Streptosporangiaceae</taxon>
        <taxon>Sphaerisporangium</taxon>
    </lineage>
</organism>
<sequence length="266" mass="28303">MIEPVSPAEEPSAAGPVVRAVNLVKIYQTGGLPVPAVRGVDLRVDPGEFVAVMGPSGSGKSTLVHMLGGLDTRTSGEIWVDGERADTLTESGWAILRRRKIGFVFQFFNLVANMTVADNVELPALLGGSSPRHARERREYLLGELGLSGKADASPAQLSGGEQQRVALARALANQPRLLLADEPTGNLDSRNTRDVLRLLGEVHRQGQTIVMVTHDARVAALADRLVTLLDGQIADDGAITSPRRPKPRPDPDPGSGPGKVIELRG</sequence>
<evidence type="ECO:0000256" key="3">
    <source>
        <dbReference type="ARBA" id="ARBA00022840"/>
    </source>
</evidence>
<evidence type="ECO:0000259" key="5">
    <source>
        <dbReference type="PROSITE" id="PS50893"/>
    </source>
</evidence>
<dbReference type="GO" id="GO:0005524">
    <property type="term" value="F:ATP binding"/>
    <property type="evidence" value="ECO:0007669"/>
    <property type="project" value="UniProtKB-KW"/>
</dbReference>
<dbReference type="GO" id="GO:0016887">
    <property type="term" value="F:ATP hydrolysis activity"/>
    <property type="evidence" value="ECO:0007669"/>
    <property type="project" value="InterPro"/>
</dbReference>
<dbReference type="GO" id="GO:0005886">
    <property type="term" value="C:plasma membrane"/>
    <property type="evidence" value="ECO:0007669"/>
    <property type="project" value="TreeGrafter"/>
</dbReference>
<dbReference type="PROSITE" id="PS00211">
    <property type="entry name" value="ABC_TRANSPORTER_1"/>
    <property type="match status" value="1"/>
</dbReference>
<comment type="caution">
    <text evidence="6">The sequence shown here is derived from an EMBL/GenBank/DDBJ whole genome shotgun (WGS) entry which is preliminary data.</text>
</comment>
<proteinExistence type="predicted"/>
<dbReference type="EMBL" id="JACHND010000001">
    <property type="protein sequence ID" value="MBB4705686.1"/>
    <property type="molecule type" value="Genomic_DNA"/>
</dbReference>
<evidence type="ECO:0000313" key="7">
    <source>
        <dbReference type="Proteomes" id="UP000542210"/>
    </source>
</evidence>
<dbReference type="Gene3D" id="3.40.50.300">
    <property type="entry name" value="P-loop containing nucleotide triphosphate hydrolases"/>
    <property type="match status" value="1"/>
</dbReference>
<keyword evidence="3 6" id="KW-0067">ATP-binding</keyword>
<evidence type="ECO:0000256" key="4">
    <source>
        <dbReference type="SAM" id="MobiDB-lite"/>
    </source>
</evidence>
<dbReference type="InterPro" id="IPR017911">
    <property type="entry name" value="MacB-like_ATP-bd"/>
</dbReference>
<keyword evidence="7" id="KW-1185">Reference proteome</keyword>
<dbReference type="InterPro" id="IPR003593">
    <property type="entry name" value="AAA+_ATPase"/>
</dbReference>
<reference evidence="6 7" key="1">
    <citation type="submission" date="2020-08" db="EMBL/GenBank/DDBJ databases">
        <title>Sequencing the genomes of 1000 actinobacteria strains.</title>
        <authorList>
            <person name="Klenk H.-P."/>
        </authorList>
    </citation>
    <scope>NUCLEOTIDE SEQUENCE [LARGE SCALE GENOMIC DNA]</scope>
    <source>
        <strain evidence="6 7">DSM 45784</strain>
    </source>
</reference>
<feature type="region of interest" description="Disordered" evidence="4">
    <location>
        <begin position="237"/>
        <end position="266"/>
    </location>
</feature>
<gene>
    <name evidence="6" type="ORF">BJ982_007230</name>
</gene>
<name>A0A7W7GG38_9ACTN</name>
<dbReference type="InterPro" id="IPR015854">
    <property type="entry name" value="ABC_transpr_LolD-like"/>
</dbReference>
<dbReference type="RefSeq" id="WP_239122720.1">
    <property type="nucleotide sequence ID" value="NZ_BOOV01000003.1"/>
</dbReference>
<dbReference type="Proteomes" id="UP000542210">
    <property type="component" value="Unassembled WGS sequence"/>
</dbReference>
<keyword evidence="1" id="KW-0813">Transport</keyword>
<dbReference type="PROSITE" id="PS50893">
    <property type="entry name" value="ABC_TRANSPORTER_2"/>
    <property type="match status" value="1"/>
</dbReference>
<evidence type="ECO:0000256" key="1">
    <source>
        <dbReference type="ARBA" id="ARBA00022448"/>
    </source>
</evidence>
<dbReference type="InterPro" id="IPR027417">
    <property type="entry name" value="P-loop_NTPase"/>
</dbReference>
<dbReference type="PANTHER" id="PTHR24220">
    <property type="entry name" value="IMPORT ATP-BINDING PROTEIN"/>
    <property type="match status" value="1"/>
</dbReference>
<dbReference type="SMART" id="SM00382">
    <property type="entry name" value="AAA"/>
    <property type="match status" value="1"/>
</dbReference>
<evidence type="ECO:0000313" key="6">
    <source>
        <dbReference type="EMBL" id="MBB4705686.1"/>
    </source>
</evidence>
<dbReference type="InterPro" id="IPR017871">
    <property type="entry name" value="ABC_transporter-like_CS"/>
</dbReference>
<keyword evidence="2" id="KW-0547">Nucleotide-binding</keyword>
<dbReference type="Pfam" id="PF00005">
    <property type="entry name" value="ABC_tran"/>
    <property type="match status" value="1"/>
</dbReference>